<proteinExistence type="predicted"/>
<reference evidence="1 2" key="1">
    <citation type="submission" date="2014-04" db="EMBL/GenBank/DDBJ databases">
        <authorList>
            <consortium name="DOE Joint Genome Institute"/>
            <person name="Kuo A."/>
            <person name="Kohler A."/>
            <person name="Nagy L.G."/>
            <person name="Floudas D."/>
            <person name="Copeland A."/>
            <person name="Barry K.W."/>
            <person name="Cichocki N."/>
            <person name="Veneault-Fourrey C."/>
            <person name="LaButti K."/>
            <person name="Lindquist E.A."/>
            <person name="Lipzen A."/>
            <person name="Lundell T."/>
            <person name="Morin E."/>
            <person name="Murat C."/>
            <person name="Sun H."/>
            <person name="Tunlid A."/>
            <person name="Henrissat B."/>
            <person name="Grigoriev I.V."/>
            <person name="Hibbett D.S."/>
            <person name="Martin F."/>
            <person name="Nordberg H.P."/>
            <person name="Cantor M.N."/>
            <person name="Hua S.X."/>
        </authorList>
    </citation>
    <scope>NUCLEOTIDE SEQUENCE [LARGE SCALE GENOMIC DNA]</scope>
    <source>
        <strain evidence="1 2">LaAM-08-1</strain>
    </source>
</reference>
<name>A0A0C9XUZ2_9AGAR</name>
<reference evidence="2" key="2">
    <citation type="submission" date="2015-01" db="EMBL/GenBank/DDBJ databases">
        <title>Evolutionary Origins and Diversification of the Mycorrhizal Mutualists.</title>
        <authorList>
            <consortium name="DOE Joint Genome Institute"/>
            <consortium name="Mycorrhizal Genomics Consortium"/>
            <person name="Kohler A."/>
            <person name="Kuo A."/>
            <person name="Nagy L.G."/>
            <person name="Floudas D."/>
            <person name="Copeland A."/>
            <person name="Barry K.W."/>
            <person name="Cichocki N."/>
            <person name="Veneault-Fourrey C."/>
            <person name="LaButti K."/>
            <person name="Lindquist E.A."/>
            <person name="Lipzen A."/>
            <person name="Lundell T."/>
            <person name="Morin E."/>
            <person name="Murat C."/>
            <person name="Riley R."/>
            <person name="Ohm R."/>
            <person name="Sun H."/>
            <person name="Tunlid A."/>
            <person name="Henrissat B."/>
            <person name="Grigoriev I.V."/>
            <person name="Hibbett D.S."/>
            <person name="Martin F."/>
        </authorList>
    </citation>
    <scope>NUCLEOTIDE SEQUENCE [LARGE SCALE GENOMIC DNA]</scope>
    <source>
        <strain evidence="2">LaAM-08-1</strain>
    </source>
</reference>
<dbReference type="Proteomes" id="UP000054477">
    <property type="component" value="Unassembled WGS sequence"/>
</dbReference>
<sequence>MPVRLVGIKRQVFRVPVCLFTRIYGVSCQSSTLHICFKTPCQFVKVSSANVHSPAYQTWHASLVRSPSTLRPLQTDRSAVMLEYAVDSLSLLSDFITYGSILSTTLQ</sequence>
<gene>
    <name evidence="1" type="ORF">K443DRAFT_353053</name>
</gene>
<dbReference type="HOGENOM" id="CLU_2210468_0_0_1"/>
<evidence type="ECO:0000313" key="1">
    <source>
        <dbReference type="EMBL" id="KIK05414.1"/>
    </source>
</evidence>
<protein>
    <submittedName>
        <fullName evidence="1">Uncharacterized protein</fullName>
    </submittedName>
</protein>
<accession>A0A0C9XUZ2</accession>
<keyword evidence="2" id="KW-1185">Reference proteome</keyword>
<dbReference type="AlphaFoldDB" id="A0A0C9XUZ2"/>
<evidence type="ECO:0000313" key="2">
    <source>
        <dbReference type="Proteomes" id="UP000054477"/>
    </source>
</evidence>
<organism evidence="1 2">
    <name type="scientific">Laccaria amethystina LaAM-08-1</name>
    <dbReference type="NCBI Taxonomy" id="1095629"/>
    <lineage>
        <taxon>Eukaryota</taxon>
        <taxon>Fungi</taxon>
        <taxon>Dikarya</taxon>
        <taxon>Basidiomycota</taxon>
        <taxon>Agaricomycotina</taxon>
        <taxon>Agaricomycetes</taxon>
        <taxon>Agaricomycetidae</taxon>
        <taxon>Agaricales</taxon>
        <taxon>Agaricineae</taxon>
        <taxon>Hydnangiaceae</taxon>
        <taxon>Laccaria</taxon>
    </lineage>
</organism>
<dbReference type="EMBL" id="KN838560">
    <property type="protein sequence ID" value="KIK05414.1"/>
    <property type="molecule type" value="Genomic_DNA"/>
</dbReference>